<dbReference type="Gramene" id="RZC53021">
    <property type="protein sequence ID" value="RZC53021"/>
    <property type="gene ID" value="C5167_011878"/>
</dbReference>
<proteinExistence type="predicted"/>
<protein>
    <submittedName>
        <fullName evidence="1">Uncharacterized protein</fullName>
    </submittedName>
</protein>
<sequence>MRLKALRRPGYQVTESHHPVLPVKVADNSDNNTGWTGMPFLNLYRSYNKSSSESDTSKLEPLNDYNPVYVSSFYELECQGVSRLSVIYPEDCGGLSGIRW</sequence>
<dbReference type="STRING" id="3469.A0A4Y7IZ93"/>
<dbReference type="EMBL" id="CM010717">
    <property type="protein sequence ID" value="RZC53021.1"/>
    <property type="molecule type" value="Genomic_DNA"/>
</dbReference>
<evidence type="ECO:0000313" key="2">
    <source>
        <dbReference type="Proteomes" id="UP000316621"/>
    </source>
</evidence>
<reference evidence="1 2" key="1">
    <citation type="journal article" date="2018" name="Science">
        <title>The opium poppy genome and morphinan production.</title>
        <authorList>
            <person name="Guo L."/>
            <person name="Winzer T."/>
            <person name="Yang X."/>
            <person name="Li Y."/>
            <person name="Ning Z."/>
            <person name="He Z."/>
            <person name="Teodor R."/>
            <person name="Lu Y."/>
            <person name="Bowser T.A."/>
            <person name="Graham I.A."/>
            <person name="Ye K."/>
        </authorList>
    </citation>
    <scope>NUCLEOTIDE SEQUENCE [LARGE SCALE GENOMIC DNA]</scope>
    <source>
        <strain evidence="2">cv. HN1</strain>
        <tissue evidence="1">Leaves</tissue>
    </source>
</reference>
<evidence type="ECO:0000313" key="1">
    <source>
        <dbReference type="EMBL" id="RZC53021.1"/>
    </source>
</evidence>
<dbReference type="Proteomes" id="UP000316621">
    <property type="component" value="Chromosome 3"/>
</dbReference>
<organism evidence="1 2">
    <name type="scientific">Papaver somniferum</name>
    <name type="common">Opium poppy</name>
    <dbReference type="NCBI Taxonomy" id="3469"/>
    <lineage>
        <taxon>Eukaryota</taxon>
        <taxon>Viridiplantae</taxon>
        <taxon>Streptophyta</taxon>
        <taxon>Embryophyta</taxon>
        <taxon>Tracheophyta</taxon>
        <taxon>Spermatophyta</taxon>
        <taxon>Magnoliopsida</taxon>
        <taxon>Ranunculales</taxon>
        <taxon>Papaveraceae</taxon>
        <taxon>Papaveroideae</taxon>
        <taxon>Papaver</taxon>
    </lineage>
</organism>
<dbReference type="AlphaFoldDB" id="A0A4Y7IZ93"/>
<keyword evidence="2" id="KW-1185">Reference proteome</keyword>
<gene>
    <name evidence="1" type="ORF">C5167_011878</name>
</gene>
<name>A0A4Y7IZ93_PAPSO</name>
<accession>A0A4Y7IZ93</accession>